<name>A0ABR9V5J5_9CHRO</name>
<evidence type="ECO:0000256" key="4">
    <source>
        <dbReference type="ARBA" id="ARBA00023239"/>
    </source>
</evidence>
<evidence type="ECO:0000256" key="2">
    <source>
        <dbReference type="ARBA" id="ARBA00008133"/>
    </source>
</evidence>
<evidence type="ECO:0000259" key="10">
    <source>
        <dbReference type="Pfam" id="PF02602"/>
    </source>
</evidence>
<dbReference type="EMBL" id="JADEWC010000024">
    <property type="protein sequence ID" value="MBE9223170.1"/>
    <property type="molecule type" value="Genomic_DNA"/>
</dbReference>
<dbReference type="SUPFAM" id="SSF69618">
    <property type="entry name" value="HemD-like"/>
    <property type="match status" value="1"/>
</dbReference>
<comment type="similarity">
    <text evidence="2 9">Belongs to the uroporphyrinogen-III synthase family.</text>
</comment>
<sequence length="268" mass="29876">MPTYTDNYPLAGQTILVTRAISSSSQFRKMLEERGATVFELPALEITPPSSWDGLDGAIAHINNFEWIILTSANGVKYFWQRLEKAGKNETDLNGIKIAVVGKKTAQVLKEYNLQADFIPPDFIADSMAENFPESLGGKQILFPRVETGGREILVQELSQRGAHITEVSAYQSGCPKQMDETIFHALEEKIIDMITFASSKTVRNFYTMVEARFPHDTLSLFNHSAIASIGPQTSMTCQKIFGRVDIEAQEYTLDGLVRAIVEKGVNY</sequence>
<protein>
    <recommendedName>
        <fullName evidence="7 9">Uroporphyrinogen-III synthase</fullName>
        <ecNumber evidence="3 9">4.2.1.75</ecNumber>
    </recommendedName>
</protein>
<comment type="pathway">
    <text evidence="1 9">Porphyrin-containing compound metabolism; protoporphyrin-IX biosynthesis; coproporphyrinogen-III from 5-aminolevulinate: step 3/4.</text>
</comment>
<gene>
    <name evidence="11" type="ORF">IQ215_10730</name>
</gene>
<comment type="catalytic activity">
    <reaction evidence="8 9">
        <text>hydroxymethylbilane = uroporphyrinogen III + H2O</text>
        <dbReference type="Rhea" id="RHEA:18965"/>
        <dbReference type="ChEBI" id="CHEBI:15377"/>
        <dbReference type="ChEBI" id="CHEBI:57308"/>
        <dbReference type="ChEBI" id="CHEBI:57845"/>
        <dbReference type="EC" id="4.2.1.75"/>
    </reaction>
</comment>
<comment type="function">
    <text evidence="6 9">Catalyzes cyclization of the linear tetrapyrrole, hydroxymethylbilane, to the macrocyclic uroporphyrinogen III.</text>
</comment>
<keyword evidence="4 9" id="KW-0456">Lyase</keyword>
<dbReference type="Pfam" id="PF02602">
    <property type="entry name" value="HEM4"/>
    <property type="match status" value="1"/>
</dbReference>
<evidence type="ECO:0000256" key="6">
    <source>
        <dbReference type="ARBA" id="ARBA00037589"/>
    </source>
</evidence>
<evidence type="ECO:0000313" key="12">
    <source>
        <dbReference type="Proteomes" id="UP000654604"/>
    </source>
</evidence>
<organism evidence="11 12">
    <name type="scientific">Cyanobacterium stanieri LEGE 03274</name>
    <dbReference type="NCBI Taxonomy" id="1828756"/>
    <lineage>
        <taxon>Bacteria</taxon>
        <taxon>Bacillati</taxon>
        <taxon>Cyanobacteriota</taxon>
        <taxon>Cyanophyceae</taxon>
        <taxon>Oscillatoriophycideae</taxon>
        <taxon>Chroococcales</taxon>
        <taxon>Geminocystaceae</taxon>
        <taxon>Cyanobacterium</taxon>
    </lineage>
</organism>
<feature type="domain" description="Tetrapyrrole biosynthesis uroporphyrinogen III synthase" evidence="10">
    <location>
        <begin position="26"/>
        <end position="258"/>
    </location>
</feature>
<dbReference type="PANTHER" id="PTHR38042:SF1">
    <property type="entry name" value="UROPORPHYRINOGEN-III SYNTHASE, CHLOROPLASTIC"/>
    <property type="match status" value="1"/>
</dbReference>
<proteinExistence type="inferred from homology"/>
<keyword evidence="5 9" id="KW-0627">Porphyrin biosynthesis</keyword>
<evidence type="ECO:0000256" key="7">
    <source>
        <dbReference type="ARBA" id="ARBA00040167"/>
    </source>
</evidence>
<dbReference type="InterPro" id="IPR039793">
    <property type="entry name" value="UROS/Hem4"/>
</dbReference>
<evidence type="ECO:0000256" key="9">
    <source>
        <dbReference type="RuleBase" id="RU366031"/>
    </source>
</evidence>
<dbReference type="CDD" id="cd06578">
    <property type="entry name" value="HemD"/>
    <property type="match status" value="1"/>
</dbReference>
<evidence type="ECO:0000256" key="5">
    <source>
        <dbReference type="ARBA" id="ARBA00023244"/>
    </source>
</evidence>
<evidence type="ECO:0000256" key="8">
    <source>
        <dbReference type="ARBA" id="ARBA00048617"/>
    </source>
</evidence>
<dbReference type="Proteomes" id="UP000654604">
    <property type="component" value="Unassembled WGS sequence"/>
</dbReference>
<accession>A0ABR9V5J5</accession>
<evidence type="ECO:0000313" key="11">
    <source>
        <dbReference type="EMBL" id="MBE9223170.1"/>
    </source>
</evidence>
<evidence type="ECO:0000256" key="1">
    <source>
        <dbReference type="ARBA" id="ARBA00004772"/>
    </source>
</evidence>
<dbReference type="EC" id="4.2.1.75" evidence="3 9"/>
<dbReference type="PANTHER" id="PTHR38042">
    <property type="entry name" value="UROPORPHYRINOGEN-III SYNTHASE, CHLOROPLASTIC"/>
    <property type="match status" value="1"/>
</dbReference>
<keyword evidence="12" id="KW-1185">Reference proteome</keyword>
<dbReference type="InterPro" id="IPR036108">
    <property type="entry name" value="4pyrrol_syn_uPrphyn_synt_sf"/>
</dbReference>
<reference evidence="11 12" key="1">
    <citation type="submission" date="2020-10" db="EMBL/GenBank/DDBJ databases">
        <authorList>
            <person name="Castelo-Branco R."/>
            <person name="Eusebio N."/>
            <person name="Adriana R."/>
            <person name="Vieira A."/>
            <person name="Brugerolle De Fraissinette N."/>
            <person name="Rezende De Castro R."/>
            <person name="Schneider M.P."/>
            <person name="Vasconcelos V."/>
            <person name="Leao P.N."/>
        </authorList>
    </citation>
    <scope>NUCLEOTIDE SEQUENCE [LARGE SCALE GENOMIC DNA]</scope>
    <source>
        <strain evidence="11 12">LEGE 03274</strain>
    </source>
</reference>
<dbReference type="InterPro" id="IPR003754">
    <property type="entry name" value="4pyrrol_synth_uPrphyn_synth"/>
</dbReference>
<evidence type="ECO:0000256" key="3">
    <source>
        <dbReference type="ARBA" id="ARBA00013109"/>
    </source>
</evidence>
<dbReference type="RefSeq" id="WP_193801311.1">
    <property type="nucleotide sequence ID" value="NZ_JADEWC010000024.1"/>
</dbReference>
<dbReference type="Gene3D" id="3.40.50.10090">
    <property type="match status" value="2"/>
</dbReference>
<comment type="caution">
    <text evidence="11">The sequence shown here is derived from an EMBL/GenBank/DDBJ whole genome shotgun (WGS) entry which is preliminary data.</text>
</comment>